<keyword evidence="3" id="KW-1185">Reference proteome</keyword>
<dbReference type="EMBL" id="LNXU01000019">
    <property type="protein sequence ID" value="KTC73282.1"/>
    <property type="molecule type" value="Genomic_DNA"/>
</dbReference>
<gene>
    <name evidence="2" type="ORF">Lboz_1928</name>
</gene>
<evidence type="ECO:0000256" key="1">
    <source>
        <dbReference type="SAM" id="MobiDB-lite"/>
    </source>
</evidence>
<dbReference type="PATRIC" id="fig|447.4.peg.2056"/>
<sequence length="369" mass="41820">MTKEEIIQGTGLSSEDLDALFLLERIIQTDKQSSGIELTAEEKKQVITFLEKSISNLGLNKQLLELGKLEQQDTGISFAVINMLRNITFKSRHWHEIRSDDYQKLTLSKLGALSDLAALARDLAVLERSGLIMESSPLAELYSDAQKALKEGFSKGVDISSQAMVFEIKAKGAPMLLHPNYQKEDEFVLSEFLYSEEYRIKLDKLIERDELKEFLKKYLGDDWLQQLENKFAIIQREIHDAQLIGPIYHGLIHQDTSAQENFRAEDKSPVTLICSPFVGICTMAAIKELNEQLMHELQKKGVEEDIPSPLLQLPVSEKLKALSPSQFIDALDKRRALERLPGQATVMMKERLSGAKNEGEDEHPLNRPK</sequence>
<dbReference type="STRING" id="447.Lboz_1928"/>
<evidence type="ECO:0000313" key="2">
    <source>
        <dbReference type="EMBL" id="KTC73282.1"/>
    </source>
</evidence>
<protein>
    <submittedName>
        <fullName evidence="2">Uncharacterized protein</fullName>
    </submittedName>
</protein>
<dbReference type="RefSeq" id="WP_064115088.1">
    <property type="nucleotide sequence ID" value="NZ_CAAAIY010000010.1"/>
</dbReference>
<accession>A0A0W0RQD4</accession>
<dbReference type="Proteomes" id="UP000054695">
    <property type="component" value="Unassembled WGS sequence"/>
</dbReference>
<comment type="caution">
    <text evidence="2">The sequence shown here is derived from an EMBL/GenBank/DDBJ whole genome shotgun (WGS) entry which is preliminary data.</text>
</comment>
<feature type="region of interest" description="Disordered" evidence="1">
    <location>
        <begin position="349"/>
        <end position="369"/>
    </location>
</feature>
<evidence type="ECO:0000313" key="3">
    <source>
        <dbReference type="Proteomes" id="UP000054695"/>
    </source>
</evidence>
<organism evidence="2 3">
    <name type="scientific">Legionella bozemanae</name>
    <name type="common">Fluoribacter bozemanae</name>
    <dbReference type="NCBI Taxonomy" id="447"/>
    <lineage>
        <taxon>Bacteria</taxon>
        <taxon>Pseudomonadati</taxon>
        <taxon>Pseudomonadota</taxon>
        <taxon>Gammaproteobacteria</taxon>
        <taxon>Legionellales</taxon>
        <taxon>Legionellaceae</taxon>
        <taxon>Legionella</taxon>
    </lineage>
</organism>
<proteinExistence type="predicted"/>
<name>A0A0W0RQD4_LEGBO</name>
<reference evidence="2 3" key="1">
    <citation type="submission" date="2015-11" db="EMBL/GenBank/DDBJ databases">
        <title>Genomic analysis of 38 Legionella species identifies large and diverse effector repertoires.</title>
        <authorList>
            <person name="Burstein D."/>
            <person name="Amaro F."/>
            <person name="Zusman T."/>
            <person name="Lifshitz Z."/>
            <person name="Cohen O."/>
            <person name="Gilbert J.A."/>
            <person name="Pupko T."/>
            <person name="Shuman H.A."/>
            <person name="Segal G."/>
        </authorList>
    </citation>
    <scope>NUCLEOTIDE SEQUENCE [LARGE SCALE GENOMIC DNA]</scope>
    <source>
        <strain evidence="2 3">WIGA</strain>
    </source>
</reference>
<dbReference type="AlphaFoldDB" id="A0A0W0RQD4"/>